<dbReference type="AlphaFoldDB" id="A0A9X1UVR9"/>
<evidence type="ECO:0000313" key="2">
    <source>
        <dbReference type="Proteomes" id="UP001139344"/>
    </source>
</evidence>
<accession>A0A9X1UVR9</accession>
<reference evidence="1" key="1">
    <citation type="submission" date="2021-12" db="EMBL/GenBank/DDBJ databases">
        <title>Description of Gramella crocea sp. nov., a new bacterium isolated from activated sludge.</title>
        <authorList>
            <person name="Zhang X."/>
        </authorList>
    </citation>
    <scope>NUCLEOTIDE SEQUENCE</scope>
    <source>
        <strain evidence="1">YB25</strain>
    </source>
</reference>
<name>A0A9X1UVR9_9FLAO</name>
<keyword evidence="2" id="KW-1185">Reference proteome</keyword>
<dbReference type="EMBL" id="JAJSON010000014">
    <property type="protein sequence ID" value="MCG9970976.1"/>
    <property type="molecule type" value="Genomic_DNA"/>
</dbReference>
<sequence>MIFLNIFLVTVAVLWLCLEFANFMTYGGFINKSTEEALMNLNESKLRLNPFNPSILSGSPYISTHNSLFSKYHIEGFGVVPKWSKLHKRIEEYYAIAIQNNQ</sequence>
<dbReference type="RefSeq" id="WP_240096823.1">
    <property type="nucleotide sequence ID" value="NZ_JAJSON010000014.1"/>
</dbReference>
<dbReference type="Proteomes" id="UP001139344">
    <property type="component" value="Unassembled WGS sequence"/>
</dbReference>
<comment type="caution">
    <text evidence="1">The sequence shown here is derived from an EMBL/GenBank/DDBJ whole genome shotgun (WGS) entry which is preliminary data.</text>
</comment>
<gene>
    <name evidence="1" type="ORF">LU635_04945</name>
</gene>
<protein>
    <submittedName>
        <fullName evidence="1">Uncharacterized protein</fullName>
    </submittedName>
</protein>
<organism evidence="1 2">
    <name type="scientific">Christiangramia crocea</name>
    <dbReference type="NCBI Taxonomy" id="2904124"/>
    <lineage>
        <taxon>Bacteria</taxon>
        <taxon>Pseudomonadati</taxon>
        <taxon>Bacteroidota</taxon>
        <taxon>Flavobacteriia</taxon>
        <taxon>Flavobacteriales</taxon>
        <taxon>Flavobacteriaceae</taxon>
        <taxon>Christiangramia</taxon>
    </lineage>
</organism>
<evidence type="ECO:0000313" key="1">
    <source>
        <dbReference type="EMBL" id="MCG9970976.1"/>
    </source>
</evidence>
<proteinExistence type="predicted"/>